<evidence type="ECO:0000259" key="6">
    <source>
        <dbReference type="Pfam" id="PF00535"/>
    </source>
</evidence>
<comment type="similarity">
    <text evidence="2">Belongs to the glycosyltransferase 2 family.</text>
</comment>
<evidence type="ECO:0000256" key="2">
    <source>
        <dbReference type="ARBA" id="ARBA00006739"/>
    </source>
</evidence>
<comment type="cofactor">
    <cofactor evidence="1">
        <name>Mg(2+)</name>
        <dbReference type="ChEBI" id="CHEBI:18420"/>
    </cofactor>
</comment>
<protein>
    <submittedName>
        <fullName evidence="7">Glycosyltransferase</fullName>
    </submittedName>
</protein>
<dbReference type="Gene3D" id="3.90.550.10">
    <property type="entry name" value="Spore Coat Polysaccharide Biosynthesis Protein SpsA, Chain A"/>
    <property type="match status" value="1"/>
</dbReference>
<feature type="domain" description="Glycosyltransferase 2-like" evidence="6">
    <location>
        <begin position="35"/>
        <end position="129"/>
    </location>
</feature>
<dbReference type="AlphaFoldDB" id="A0A0S6VZU4"/>
<name>A0A0S6VZU4_9BACT</name>
<sequence>MKLDEWLKKNTFHHSDFRDLNRLIQAKEKLGVKISLCIPTLNEEATIGKEIVVFKSELMTRYPLIDEFAVIDSGSTDKTREVSASFGADVYLSSEILPEMGEKRGKGENLWKAVYQLTGDILVYIDADIKNIHPRFVYGLVAPLIYRPEIKYVKAFYERPLAFSQGIRPSGGGRVTEILIRPLFSLFFPELAGMIQPLSGEYAVRREVLEAIPFPIGYGVETSHLIDVYQKWGLDAFAQTDLDQRVHRNQSTRDLAKMAFGIQHTFLLRLKALGIFKDLPNLGSTLYQFQTREMVHERVDYEILYEERQPMLEIPAYRQKFQRG</sequence>
<dbReference type="PANTHER" id="PTHR48090:SF10">
    <property type="entry name" value="GLUCOSYL-3-PHOSPHOGLYCERATE SYNTHASE"/>
    <property type="match status" value="1"/>
</dbReference>
<dbReference type="InterPro" id="IPR050256">
    <property type="entry name" value="Glycosyltransferase_2"/>
</dbReference>
<keyword evidence="8" id="KW-1185">Reference proteome</keyword>
<dbReference type="SUPFAM" id="SSF53448">
    <property type="entry name" value="Nucleotide-diphospho-sugar transferases"/>
    <property type="match status" value="1"/>
</dbReference>
<reference evidence="7" key="1">
    <citation type="journal article" date="2015" name="PeerJ">
        <title>First genomic representation of candidate bacterial phylum KSB3 points to enhanced environmental sensing as a trigger of wastewater bulking.</title>
        <authorList>
            <person name="Sekiguchi Y."/>
            <person name="Ohashi A."/>
            <person name="Parks D.H."/>
            <person name="Yamauchi T."/>
            <person name="Tyson G.W."/>
            <person name="Hugenholtz P."/>
        </authorList>
    </citation>
    <scope>NUCLEOTIDE SEQUENCE [LARGE SCALE GENOMIC DNA]</scope>
</reference>
<keyword evidence="3" id="KW-0328">Glycosyltransferase</keyword>
<dbReference type="Pfam" id="PF00535">
    <property type="entry name" value="Glycos_transf_2"/>
    <property type="match status" value="1"/>
</dbReference>
<evidence type="ECO:0000313" key="7">
    <source>
        <dbReference type="EMBL" id="GAK52813.1"/>
    </source>
</evidence>
<gene>
    <name evidence="7" type="ORF">U14_04070</name>
</gene>
<dbReference type="Proteomes" id="UP000030700">
    <property type="component" value="Unassembled WGS sequence"/>
</dbReference>
<dbReference type="STRING" id="1499966.U14_04070"/>
<evidence type="ECO:0000313" key="8">
    <source>
        <dbReference type="Proteomes" id="UP000030700"/>
    </source>
</evidence>
<dbReference type="GO" id="GO:0016757">
    <property type="term" value="F:glycosyltransferase activity"/>
    <property type="evidence" value="ECO:0007669"/>
    <property type="project" value="UniProtKB-KW"/>
</dbReference>
<keyword evidence="5" id="KW-0460">Magnesium</keyword>
<evidence type="ECO:0000256" key="1">
    <source>
        <dbReference type="ARBA" id="ARBA00001946"/>
    </source>
</evidence>
<evidence type="ECO:0000256" key="5">
    <source>
        <dbReference type="ARBA" id="ARBA00022842"/>
    </source>
</evidence>
<organism evidence="7">
    <name type="scientific">Candidatus Moduliflexus flocculans</name>
    <dbReference type="NCBI Taxonomy" id="1499966"/>
    <lineage>
        <taxon>Bacteria</taxon>
        <taxon>Candidatus Moduliflexota</taxon>
        <taxon>Candidatus Moduliflexia</taxon>
        <taxon>Candidatus Moduliflexales</taxon>
        <taxon>Candidatus Moduliflexaceae</taxon>
    </lineage>
</organism>
<dbReference type="EMBL" id="DF820459">
    <property type="protein sequence ID" value="GAK52813.1"/>
    <property type="molecule type" value="Genomic_DNA"/>
</dbReference>
<evidence type="ECO:0000256" key="3">
    <source>
        <dbReference type="ARBA" id="ARBA00022676"/>
    </source>
</evidence>
<dbReference type="PANTHER" id="PTHR48090">
    <property type="entry name" value="UNDECAPRENYL-PHOSPHATE 4-DEOXY-4-FORMAMIDO-L-ARABINOSE TRANSFERASE-RELATED"/>
    <property type="match status" value="1"/>
</dbReference>
<dbReference type="HOGENOM" id="CLU_053119_0_0_0"/>
<accession>A0A0S6VZU4</accession>
<dbReference type="InterPro" id="IPR029044">
    <property type="entry name" value="Nucleotide-diphossugar_trans"/>
</dbReference>
<evidence type="ECO:0000256" key="4">
    <source>
        <dbReference type="ARBA" id="ARBA00022679"/>
    </source>
</evidence>
<keyword evidence="4 7" id="KW-0808">Transferase</keyword>
<dbReference type="InterPro" id="IPR001173">
    <property type="entry name" value="Glyco_trans_2-like"/>
</dbReference>
<dbReference type="NCBIfam" id="NF010496">
    <property type="entry name" value="PRK13915.1"/>
    <property type="match status" value="1"/>
</dbReference>
<proteinExistence type="inferred from homology"/>